<dbReference type="AlphaFoldDB" id="A0AA87Z6J8"/>
<dbReference type="PANTHER" id="PTHR23155:SF1185">
    <property type="entry name" value="DISEASE RESISTANCE RPP8-LIKE PROTEIN 3-RELATED"/>
    <property type="match status" value="1"/>
</dbReference>
<dbReference type="CDD" id="cd14798">
    <property type="entry name" value="RX-CC_like"/>
    <property type="match status" value="1"/>
</dbReference>
<dbReference type="FunFam" id="1.10.10.10:FF:000322">
    <property type="entry name" value="Probable disease resistance protein At1g63360"/>
    <property type="match status" value="1"/>
</dbReference>
<evidence type="ECO:0000256" key="3">
    <source>
        <dbReference type="ARBA" id="ARBA00022821"/>
    </source>
</evidence>
<evidence type="ECO:0000256" key="2">
    <source>
        <dbReference type="ARBA" id="ARBA00022741"/>
    </source>
</evidence>
<dbReference type="Gramene" id="FCD_00014102-RA">
    <property type="protein sequence ID" value="FCD_00014102-RA:cds"/>
    <property type="gene ID" value="FCD_00014102"/>
</dbReference>
<accession>A0AA87Z6J8</accession>
<dbReference type="Proteomes" id="UP001187192">
    <property type="component" value="Unassembled WGS sequence"/>
</dbReference>
<dbReference type="Pfam" id="PF00931">
    <property type="entry name" value="NB-ARC"/>
    <property type="match status" value="1"/>
</dbReference>
<evidence type="ECO:0000259" key="4">
    <source>
        <dbReference type="Pfam" id="PF00931"/>
    </source>
</evidence>
<keyword evidence="2" id="KW-0547">Nucleotide-binding</keyword>
<dbReference type="Gene3D" id="1.20.5.4130">
    <property type="match status" value="1"/>
</dbReference>
<name>A0AA87Z6J8_FICCA</name>
<sequence>MESKTKLRRQERELQRIGHFLEDADARAKHGDKMIRYNAAEVKEAAYDLEDVIVTFALRAASRSDRGRMYILQRFPCLLIYLHKVGSEVGKITSRISKSISSFETSSVLRKEGASSSNDRQQRDLRRTFAHNNDVSDFVGFKEDIKELVSHLTREGNPHKVVSICGMGGLGKTTLARKIYFHRDIRRHFDCFAWASVSQNYQPRDVWEGILIQLIRPTAEKRREIKDTRNEEISKALNDILKEKKCLVVLDDIWTAEAWDCLKSTFPNVGSESKVLFTTRNRDLASHADRHGILHEPMCLNESESLELLKRKTCFGRNVTGVSWVLGLSYDELPYHLKPFFLYLASFIEDFEIRAKELHRLWMAEGFVSNEDVAYGYLSELVERCLVQVAEWGSTGRIKTCRLHDLMRDLCLSKSQVENFLQAVDLRNQQEAINSSSVGMTTNLLPTNKVRRLAVYLDIYSVGGFFSLVRSKDACLSGKASRVQEVDFNTLRSLAIYDKVYTKDPTTEFTEYVKSVKVSCPQIYKLYVEVPLVKLPEEKEFPPNLTMLTLVKTRLEDDPMATLEKLPNLRIHVLEDGSF</sequence>
<dbReference type="InterPro" id="IPR027417">
    <property type="entry name" value="P-loop_NTPase"/>
</dbReference>
<dbReference type="InterPro" id="IPR036388">
    <property type="entry name" value="WH-like_DNA-bd_sf"/>
</dbReference>
<dbReference type="InterPro" id="IPR041118">
    <property type="entry name" value="Rx_N"/>
</dbReference>
<evidence type="ECO:0000313" key="8">
    <source>
        <dbReference type="Proteomes" id="UP001187192"/>
    </source>
</evidence>
<dbReference type="SUPFAM" id="SSF52540">
    <property type="entry name" value="P-loop containing nucleoside triphosphate hydrolases"/>
    <property type="match status" value="1"/>
</dbReference>
<comment type="caution">
    <text evidence="7">The sequence shown here is derived from an EMBL/GenBank/DDBJ whole genome shotgun (WGS) entry which is preliminary data.</text>
</comment>
<dbReference type="GO" id="GO:0098542">
    <property type="term" value="P:defense response to other organism"/>
    <property type="evidence" value="ECO:0007669"/>
    <property type="project" value="TreeGrafter"/>
</dbReference>
<proteinExistence type="predicted"/>
<evidence type="ECO:0000256" key="1">
    <source>
        <dbReference type="ARBA" id="ARBA00022737"/>
    </source>
</evidence>
<gene>
    <name evidence="7" type="ORF">TIFTF001_001405</name>
</gene>
<feature type="domain" description="NB-ARC" evidence="4">
    <location>
        <begin position="142"/>
        <end position="313"/>
    </location>
</feature>
<evidence type="ECO:0000259" key="5">
    <source>
        <dbReference type="Pfam" id="PF18052"/>
    </source>
</evidence>
<organism evidence="7 8">
    <name type="scientific">Ficus carica</name>
    <name type="common">Common fig</name>
    <dbReference type="NCBI Taxonomy" id="3494"/>
    <lineage>
        <taxon>Eukaryota</taxon>
        <taxon>Viridiplantae</taxon>
        <taxon>Streptophyta</taxon>
        <taxon>Embryophyta</taxon>
        <taxon>Tracheophyta</taxon>
        <taxon>Spermatophyta</taxon>
        <taxon>Magnoliopsida</taxon>
        <taxon>eudicotyledons</taxon>
        <taxon>Gunneridae</taxon>
        <taxon>Pentapetalae</taxon>
        <taxon>rosids</taxon>
        <taxon>fabids</taxon>
        <taxon>Rosales</taxon>
        <taxon>Moraceae</taxon>
        <taxon>Ficeae</taxon>
        <taxon>Ficus</taxon>
    </lineage>
</organism>
<evidence type="ECO:0000259" key="6">
    <source>
        <dbReference type="Pfam" id="PF23559"/>
    </source>
</evidence>
<dbReference type="InterPro" id="IPR002182">
    <property type="entry name" value="NB-ARC"/>
</dbReference>
<dbReference type="Gene3D" id="1.10.10.10">
    <property type="entry name" value="Winged helix-like DNA-binding domain superfamily/Winged helix DNA-binding domain"/>
    <property type="match status" value="1"/>
</dbReference>
<keyword evidence="3" id="KW-0611">Plant defense</keyword>
<dbReference type="FunFam" id="3.40.50.300:FF:001091">
    <property type="entry name" value="Probable disease resistance protein At1g61300"/>
    <property type="match status" value="1"/>
</dbReference>
<dbReference type="PANTHER" id="PTHR23155">
    <property type="entry name" value="DISEASE RESISTANCE PROTEIN RP"/>
    <property type="match status" value="1"/>
</dbReference>
<protein>
    <submittedName>
        <fullName evidence="7">Uncharacterized protein</fullName>
    </submittedName>
</protein>
<evidence type="ECO:0000313" key="7">
    <source>
        <dbReference type="EMBL" id="GMN26704.1"/>
    </source>
</evidence>
<reference evidence="7" key="1">
    <citation type="submission" date="2023-07" db="EMBL/GenBank/DDBJ databases">
        <title>draft genome sequence of fig (Ficus carica).</title>
        <authorList>
            <person name="Takahashi T."/>
            <person name="Nishimura K."/>
        </authorList>
    </citation>
    <scope>NUCLEOTIDE SEQUENCE</scope>
</reference>
<feature type="domain" description="Disease resistance N-terminal" evidence="5">
    <location>
        <begin position="4"/>
        <end position="66"/>
    </location>
</feature>
<dbReference type="Pfam" id="PF23559">
    <property type="entry name" value="WHD_DRP"/>
    <property type="match status" value="1"/>
</dbReference>
<dbReference type="InterPro" id="IPR058922">
    <property type="entry name" value="WHD_DRP"/>
</dbReference>
<dbReference type="EMBL" id="BTGU01000001">
    <property type="protein sequence ID" value="GMN26704.1"/>
    <property type="molecule type" value="Genomic_DNA"/>
</dbReference>
<dbReference type="Gene3D" id="3.40.50.300">
    <property type="entry name" value="P-loop containing nucleotide triphosphate hydrolases"/>
    <property type="match status" value="1"/>
</dbReference>
<dbReference type="Pfam" id="PF18052">
    <property type="entry name" value="Rx_N"/>
    <property type="match status" value="1"/>
</dbReference>
<dbReference type="InterPro" id="IPR038005">
    <property type="entry name" value="RX-like_CC"/>
</dbReference>
<keyword evidence="8" id="KW-1185">Reference proteome</keyword>
<feature type="domain" description="Disease resistance protein winged helix" evidence="6">
    <location>
        <begin position="347"/>
        <end position="411"/>
    </location>
</feature>
<keyword evidence="1" id="KW-0677">Repeat</keyword>
<dbReference type="GO" id="GO:0043531">
    <property type="term" value="F:ADP binding"/>
    <property type="evidence" value="ECO:0007669"/>
    <property type="project" value="InterPro"/>
</dbReference>
<dbReference type="InterPro" id="IPR044974">
    <property type="entry name" value="Disease_R_plants"/>
</dbReference>
<dbReference type="PRINTS" id="PR00364">
    <property type="entry name" value="DISEASERSIST"/>
</dbReference>